<dbReference type="InterPro" id="IPR035919">
    <property type="entry name" value="EAL_sf"/>
</dbReference>
<dbReference type="SMART" id="SM00065">
    <property type="entry name" value="GAF"/>
    <property type="match status" value="1"/>
</dbReference>
<feature type="coiled-coil region" evidence="2">
    <location>
        <begin position="179"/>
        <end position="213"/>
    </location>
</feature>
<reference evidence="5 6" key="1">
    <citation type="journal article" date="2010" name="Int. J. Syst. Evol. Microbiol.">
        <title>Thiohalobacter thiocyanaticus gen. nov., sp. nov., a moderately halophilic, sulfur-oxidizing gammaproteobacterium from hypersaline lakes, that utilizes thiocyanate.</title>
        <authorList>
            <person name="Sorokin D.Y."/>
            <person name="Kovaleva O.L."/>
            <person name="Tourova T.P."/>
            <person name="Muyzer G."/>
        </authorList>
    </citation>
    <scope>NUCLEOTIDE SEQUENCE [LARGE SCALE GENOMIC DNA]</scope>
    <source>
        <strain evidence="5 6">Hrh1</strain>
    </source>
</reference>
<dbReference type="PROSITE" id="PS50883">
    <property type="entry name" value="EAL"/>
    <property type="match status" value="1"/>
</dbReference>
<dbReference type="InterPro" id="IPR003018">
    <property type="entry name" value="GAF"/>
</dbReference>
<keyword evidence="6" id="KW-1185">Reference proteome</keyword>
<dbReference type="InterPro" id="IPR050706">
    <property type="entry name" value="Cyclic-di-GMP_PDE-like"/>
</dbReference>
<dbReference type="Gene3D" id="3.20.20.450">
    <property type="entry name" value="EAL domain"/>
    <property type="match status" value="1"/>
</dbReference>
<dbReference type="InterPro" id="IPR000160">
    <property type="entry name" value="GGDEF_dom"/>
</dbReference>
<dbReference type="RefSeq" id="WP_125182668.1">
    <property type="nucleotide sequence ID" value="NZ_QZMU01000002.1"/>
</dbReference>
<dbReference type="Proteomes" id="UP000287798">
    <property type="component" value="Unassembled WGS sequence"/>
</dbReference>
<name>A0A426QEA5_9GAMM</name>
<dbReference type="Gene3D" id="3.30.70.270">
    <property type="match status" value="1"/>
</dbReference>
<comment type="cofactor">
    <cofactor evidence="1">
        <name>Mg(2+)</name>
        <dbReference type="ChEBI" id="CHEBI:18420"/>
    </cofactor>
</comment>
<dbReference type="SUPFAM" id="SSF141868">
    <property type="entry name" value="EAL domain-like"/>
    <property type="match status" value="1"/>
</dbReference>
<dbReference type="Pfam" id="PF00563">
    <property type="entry name" value="EAL"/>
    <property type="match status" value="1"/>
</dbReference>
<evidence type="ECO:0000313" key="6">
    <source>
        <dbReference type="Proteomes" id="UP000287798"/>
    </source>
</evidence>
<dbReference type="EMBL" id="QZMU01000002">
    <property type="protein sequence ID" value="RRQ20102.1"/>
    <property type="molecule type" value="Genomic_DNA"/>
</dbReference>
<organism evidence="5 6">
    <name type="scientific">Thiohalobacter thiocyanaticus</name>
    <dbReference type="NCBI Taxonomy" id="585455"/>
    <lineage>
        <taxon>Bacteria</taxon>
        <taxon>Pseudomonadati</taxon>
        <taxon>Pseudomonadota</taxon>
        <taxon>Gammaproteobacteria</taxon>
        <taxon>Thiohalobacterales</taxon>
        <taxon>Thiohalobacteraceae</taxon>
        <taxon>Thiohalobacter</taxon>
    </lineage>
</organism>
<protein>
    <submittedName>
        <fullName evidence="5">EAL domain-containing protein</fullName>
    </submittedName>
</protein>
<evidence type="ECO:0000256" key="1">
    <source>
        <dbReference type="ARBA" id="ARBA00001946"/>
    </source>
</evidence>
<accession>A0A426QEA5</accession>
<evidence type="ECO:0000259" key="4">
    <source>
        <dbReference type="PROSITE" id="PS50887"/>
    </source>
</evidence>
<dbReference type="GO" id="GO:0071111">
    <property type="term" value="F:cyclic-guanylate-specific phosphodiesterase activity"/>
    <property type="evidence" value="ECO:0007669"/>
    <property type="project" value="InterPro"/>
</dbReference>
<dbReference type="FunFam" id="3.30.70.270:FF:000001">
    <property type="entry name" value="Diguanylate cyclase domain protein"/>
    <property type="match status" value="1"/>
</dbReference>
<dbReference type="Gene3D" id="3.30.450.40">
    <property type="match status" value="1"/>
</dbReference>
<dbReference type="SUPFAM" id="SSF55781">
    <property type="entry name" value="GAF domain-like"/>
    <property type="match status" value="1"/>
</dbReference>
<feature type="domain" description="GGDEF" evidence="4">
    <location>
        <begin position="248"/>
        <end position="379"/>
    </location>
</feature>
<dbReference type="SMART" id="SM00267">
    <property type="entry name" value="GGDEF"/>
    <property type="match status" value="1"/>
</dbReference>
<gene>
    <name evidence="5" type="ORF">D6C00_15245</name>
</gene>
<dbReference type="NCBIfam" id="TIGR00254">
    <property type="entry name" value="GGDEF"/>
    <property type="match status" value="1"/>
</dbReference>
<dbReference type="InterPro" id="IPR029016">
    <property type="entry name" value="GAF-like_dom_sf"/>
</dbReference>
<dbReference type="SMART" id="SM00052">
    <property type="entry name" value="EAL"/>
    <property type="match status" value="1"/>
</dbReference>
<dbReference type="Pfam" id="PF00990">
    <property type="entry name" value="GGDEF"/>
    <property type="match status" value="1"/>
</dbReference>
<dbReference type="PANTHER" id="PTHR33121">
    <property type="entry name" value="CYCLIC DI-GMP PHOSPHODIESTERASE PDEF"/>
    <property type="match status" value="1"/>
</dbReference>
<dbReference type="InterPro" id="IPR001633">
    <property type="entry name" value="EAL_dom"/>
</dbReference>
<dbReference type="SUPFAM" id="SSF55073">
    <property type="entry name" value="Nucleotide cyclase"/>
    <property type="match status" value="1"/>
</dbReference>
<evidence type="ECO:0000313" key="5">
    <source>
        <dbReference type="EMBL" id="RRQ20102.1"/>
    </source>
</evidence>
<dbReference type="Pfam" id="PF13185">
    <property type="entry name" value="GAF_2"/>
    <property type="match status" value="1"/>
</dbReference>
<comment type="caution">
    <text evidence="5">The sequence shown here is derived from an EMBL/GenBank/DDBJ whole genome shotgun (WGS) entry which is preliminary data.</text>
</comment>
<evidence type="ECO:0000256" key="2">
    <source>
        <dbReference type="SAM" id="Coils"/>
    </source>
</evidence>
<keyword evidence="2" id="KW-0175">Coiled coil</keyword>
<feature type="domain" description="EAL" evidence="3">
    <location>
        <begin position="388"/>
        <end position="640"/>
    </location>
</feature>
<dbReference type="InterPro" id="IPR043128">
    <property type="entry name" value="Rev_trsase/Diguanyl_cyclase"/>
</dbReference>
<dbReference type="AlphaFoldDB" id="A0A426QEA5"/>
<proteinExistence type="predicted"/>
<dbReference type="OrthoDB" id="9176779at2"/>
<dbReference type="PANTHER" id="PTHR33121:SF70">
    <property type="entry name" value="SIGNALING PROTEIN YKOW"/>
    <property type="match status" value="1"/>
</dbReference>
<evidence type="ECO:0000259" key="3">
    <source>
        <dbReference type="PROSITE" id="PS50883"/>
    </source>
</evidence>
<sequence length="648" mass="72564">MGSPTQRPDPETEALRNTLRQREYELELLKETALAVGRERDPAVVLQLIADRAREIIQAETVLVPVLNPERTHYTYEAASGEYAQDTVGESLPIDQGICGWVWRNKKPWWRGVLDELDTNERTRWEDQAGTVLMVPLVGKGAFLGGLAGLRKLDGADFTRADLNLLSLFASQVVVALENALAFEKLEQARQDAERYQQQLQQLNEALVTANRELEYLSLYDELTGLPNRTLFRDRIQQGLTVAGVIAQPLAILLLDLDQFKEVNDTFGHEFGDRLLKLVSERFGEITRYSDTVGRLGGDEFGLLLPNADEAKAAELAGNLLRTLDSSFELDGHSLSMTASIGIAVYPDHGTDLTTLLRHADMAMYQAKSSKQSLAVYDASDDTYSPQQLILLGDLRRALNEQQFQLHYQPKLDIRSGRLVGVEALARWPQPERGLIPPTAFVHSLEQSRLISSFNQWVLNTAVEQAARWSDQGYDFTVSANLSVHSLLNPAFPDELEALLDKWELRGRLMLEITENLFLSDYGRLSQTLLRLQRRGVYFSIDDFGTGHSSLSRLKRLPVSELKIDRSFVIEMEHNPDDLVIVHSTIDLAHNLGLSVVAEGVENARVLNRLKALGCDIAQGYYFGHAMPADELETKIRECGWLQEGGAG</sequence>
<dbReference type="CDD" id="cd01949">
    <property type="entry name" value="GGDEF"/>
    <property type="match status" value="1"/>
</dbReference>
<dbReference type="InterPro" id="IPR029787">
    <property type="entry name" value="Nucleotide_cyclase"/>
</dbReference>
<dbReference type="PROSITE" id="PS50887">
    <property type="entry name" value="GGDEF"/>
    <property type="match status" value="1"/>
</dbReference>
<dbReference type="CDD" id="cd01948">
    <property type="entry name" value="EAL"/>
    <property type="match status" value="1"/>
</dbReference>